<reference evidence="1" key="1">
    <citation type="submission" date="2020-05" db="EMBL/GenBank/DDBJ databases">
        <authorList>
            <person name="Chiriac C."/>
            <person name="Salcher M."/>
            <person name="Ghai R."/>
            <person name="Kavagutti S V."/>
        </authorList>
    </citation>
    <scope>NUCLEOTIDE SEQUENCE</scope>
</reference>
<gene>
    <name evidence="1" type="ORF">UFOPK3099_00537</name>
</gene>
<accession>A0A6J6YF03</accession>
<name>A0A6J6YF03_9ZZZZ</name>
<sequence length="34" mass="3502">MIAGSPMSASNAPSRIEEARVSVPSYARFGFAGS</sequence>
<organism evidence="1">
    <name type="scientific">freshwater metagenome</name>
    <dbReference type="NCBI Taxonomy" id="449393"/>
    <lineage>
        <taxon>unclassified sequences</taxon>
        <taxon>metagenomes</taxon>
        <taxon>ecological metagenomes</taxon>
    </lineage>
</organism>
<dbReference type="EMBL" id="CAFAAV010000027">
    <property type="protein sequence ID" value="CAB4807970.1"/>
    <property type="molecule type" value="Genomic_DNA"/>
</dbReference>
<evidence type="ECO:0000313" key="1">
    <source>
        <dbReference type="EMBL" id="CAB4807970.1"/>
    </source>
</evidence>
<protein>
    <submittedName>
        <fullName evidence="1">Unannotated protein</fullName>
    </submittedName>
</protein>
<proteinExistence type="predicted"/>
<dbReference type="AlphaFoldDB" id="A0A6J6YF03"/>